<evidence type="ECO:0000313" key="3">
    <source>
        <dbReference type="Proteomes" id="UP000634229"/>
    </source>
</evidence>
<feature type="transmembrane region" description="Helical" evidence="1">
    <location>
        <begin position="81"/>
        <end position="106"/>
    </location>
</feature>
<feature type="transmembrane region" description="Helical" evidence="1">
    <location>
        <begin position="55"/>
        <end position="75"/>
    </location>
</feature>
<dbReference type="RefSeq" id="WP_201873950.1">
    <property type="nucleotide sequence ID" value="NZ_JAERRF010000005.1"/>
</dbReference>
<dbReference type="Proteomes" id="UP000634229">
    <property type="component" value="Unassembled WGS sequence"/>
</dbReference>
<proteinExistence type="predicted"/>
<reference evidence="2 3" key="1">
    <citation type="submission" date="2021-01" db="EMBL/GenBank/DDBJ databases">
        <title>WGS of actinomycetes isolated from Thailand.</title>
        <authorList>
            <person name="Thawai C."/>
        </authorList>
    </citation>
    <scope>NUCLEOTIDE SEQUENCE [LARGE SCALE GENOMIC DNA]</scope>
    <source>
        <strain evidence="2 3">CA1R205</strain>
    </source>
</reference>
<accession>A0ABS1NA38</accession>
<organism evidence="2 3">
    <name type="scientific">Streptomyces coffeae</name>
    <dbReference type="NCBI Taxonomy" id="621382"/>
    <lineage>
        <taxon>Bacteria</taxon>
        <taxon>Bacillati</taxon>
        <taxon>Actinomycetota</taxon>
        <taxon>Actinomycetes</taxon>
        <taxon>Kitasatosporales</taxon>
        <taxon>Streptomycetaceae</taxon>
        <taxon>Streptomyces</taxon>
    </lineage>
</organism>
<sequence length="249" mass="27094">MGQWWERNIVEPGKLPLLLALASFILSFVIVRTITRMIKAGRGPFRNISKGGLHIHHVVPGVVLTVIGGFGAVASGRQGTWAAISAVLFGVGAGLVLDEFALILHLHDVYWSEQGRKSVEVVVITASLVALVLSGFLPFGVNEVSEAERGSRGAVVAEVATNFVFALFALVKGKLRIAVIGVLVPVVATVGAVRLARPDSLWARRCYRRRPRARAKAEKRAERHDARWNRVGRRLQDWIGGFSEPTPPS</sequence>
<evidence type="ECO:0000256" key="1">
    <source>
        <dbReference type="SAM" id="Phobius"/>
    </source>
</evidence>
<keyword evidence="1" id="KW-0812">Transmembrane</keyword>
<keyword evidence="3" id="KW-1185">Reference proteome</keyword>
<comment type="caution">
    <text evidence="2">The sequence shown here is derived from an EMBL/GenBank/DDBJ whole genome shotgun (WGS) entry which is preliminary data.</text>
</comment>
<keyword evidence="1" id="KW-0472">Membrane</keyword>
<dbReference type="EMBL" id="JAERRF010000005">
    <property type="protein sequence ID" value="MBL1096947.1"/>
    <property type="molecule type" value="Genomic_DNA"/>
</dbReference>
<feature type="transmembrane region" description="Helical" evidence="1">
    <location>
        <begin position="118"/>
        <end position="141"/>
    </location>
</feature>
<feature type="transmembrane region" description="Helical" evidence="1">
    <location>
        <begin position="15"/>
        <end position="34"/>
    </location>
</feature>
<feature type="transmembrane region" description="Helical" evidence="1">
    <location>
        <begin position="177"/>
        <end position="196"/>
    </location>
</feature>
<keyword evidence="1" id="KW-1133">Transmembrane helix</keyword>
<gene>
    <name evidence="2" type="ORF">JK363_09750</name>
</gene>
<evidence type="ECO:0000313" key="2">
    <source>
        <dbReference type="EMBL" id="MBL1096947.1"/>
    </source>
</evidence>
<protein>
    <recommendedName>
        <fullName evidence="4">Integral membrane protein</fullName>
    </recommendedName>
</protein>
<evidence type="ECO:0008006" key="4">
    <source>
        <dbReference type="Google" id="ProtNLM"/>
    </source>
</evidence>
<name>A0ABS1NA38_9ACTN</name>